<dbReference type="PANTHER" id="PTHR36433:SF2">
    <property type="entry name" value="YXEA FAMILY PROTEIN"/>
    <property type="match status" value="1"/>
</dbReference>
<dbReference type="Gene3D" id="2.40.50.480">
    <property type="match status" value="1"/>
</dbReference>
<reference evidence="2" key="1">
    <citation type="journal article" date="2019" name="Int. J. Syst. Evol. Microbiol.">
        <title>The Global Catalogue of Microorganisms (GCM) 10K type strain sequencing project: providing services to taxonomists for standard genome sequencing and annotation.</title>
        <authorList>
            <consortium name="The Broad Institute Genomics Platform"/>
            <consortium name="The Broad Institute Genome Sequencing Center for Infectious Disease"/>
            <person name="Wu L."/>
            <person name="Ma J."/>
        </authorList>
    </citation>
    <scope>NUCLEOTIDE SEQUENCE [LARGE SCALE GENOMIC DNA]</scope>
    <source>
        <strain evidence="2">CCUG 63287</strain>
    </source>
</reference>
<proteinExistence type="predicted"/>
<dbReference type="SUPFAM" id="SSF159121">
    <property type="entry name" value="BC4932-like"/>
    <property type="match status" value="1"/>
</dbReference>
<comment type="caution">
    <text evidence="1">The sequence shown here is derived from an EMBL/GenBank/DDBJ whole genome shotgun (WGS) entry which is preliminary data.</text>
</comment>
<protein>
    <submittedName>
        <fullName evidence="1">YxeA family protein</fullName>
    </submittedName>
</protein>
<name>A0ABV9JC21_9LACT</name>
<gene>
    <name evidence="1" type="ORF">ACFO26_03775</name>
</gene>
<dbReference type="Proteomes" id="UP001595987">
    <property type="component" value="Unassembled WGS sequence"/>
</dbReference>
<dbReference type="PANTHER" id="PTHR36433">
    <property type="entry name" value="HYPOTHETICAL CYTOSOLIC PROTEIN"/>
    <property type="match status" value="1"/>
</dbReference>
<dbReference type="Pfam" id="PF06486">
    <property type="entry name" value="DUF1093"/>
    <property type="match status" value="1"/>
</dbReference>
<dbReference type="RefSeq" id="WP_213533555.1">
    <property type="nucleotide sequence ID" value="NZ_BOVQ01000002.1"/>
</dbReference>
<dbReference type="NCBIfam" id="TIGR01655">
    <property type="entry name" value="yxeA_fam"/>
    <property type="match status" value="1"/>
</dbReference>
<keyword evidence="2" id="KW-1185">Reference proteome</keyword>
<organism evidence="1 2">
    <name type="scientific">Lactococcus nasutitermitis</name>
    <dbReference type="NCBI Taxonomy" id="1652957"/>
    <lineage>
        <taxon>Bacteria</taxon>
        <taxon>Bacillati</taxon>
        <taxon>Bacillota</taxon>
        <taxon>Bacilli</taxon>
        <taxon>Lactobacillales</taxon>
        <taxon>Streptococcaceae</taxon>
        <taxon>Lactococcus</taxon>
    </lineage>
</organism>
<evidence type="ECO:0000313" key="2">
    <source>
        <dbReference type="Proteomes" id="UP001595987"/>
    </source>
</evidence>
<dbReference type="InterPro" id="IPR006542">
    <property type="entry name" value="DUF1093"/>
</dbReference>
<sequence length="115" mass="13088">MKKLATIIVVLALIVGAGFAWYKVSYGGETYYVKITENGKKVMKKDDTGKSWVFYDYSQKAFNKNGKEKALDFSADHNLRQQAYLKVTDNKTKGVTNWEEVKQNQVPTKALTKLN</sequence>
<dbReference type="InterPro" id="IPR036166">
    <property type="entry name" value="YxeA-like_sf"/>
</dbReference>
<evidence type="ECO:0000313" key="1">
    <source>
        <dbReference type="EMBL" id="MFC4652017.1"/>
    </source>
</evidence>
<accession>A0ABV9JC21</accession>
<dbReference type="EMBL" id="JBHSGD010000004">
    <property type="protein sequence ID" value="MFC4652017.1"/>
    <property type="molecule type" value="Genomic_DNA"/>
</dbReference>